<reference evidence="1 2" key="1">
    <citation type="submission" date="2014-02" db="EMBL/GenBank/DDBJ databases">
        <title>The small core and large imbalanced accessory genome model reveals a collaborative survival strategy of Sorangium cellulosum strains in nature.</title>
        <authorList>
            <person name="Han K."/>
            <person name="Peng R."/>
            <person name="Blom J."/>
            <person name="Li Y.-Z."/>
        </authorList>
    </citation>
    <scope>NUCLEOTIDE SEQUENCE [LARGE SCALE GENOMIC DNA]</scope>
    <source>
        <strain evidence="1 2">So0011-07</strain>
    </source>
</reference>
<organism evidence="1 2">
    <name type="scientific">Sorangium cellulosum</name>
    <name type="common">Polyangium cellulosum</name>
    <dbReference type="NCBI Taxonomy" id="56"/>
    <lineage>
        <taxon>Bacteria</taxon>
        <taxon>Pseudomonadati</taxon>
        <taxon>Myxococcota</taxon>
        <taxon>Polyangia</taxon>
        <taxon>Polyangiales</taxon>
        <taxon>Polyangiaceae</taxon>
        <taxon>Sorangium</taxon>
    </lineage>
</organism>
<dbReference type="EMBL" id="JEMB01002820">
    <property type="protein sequence ID" value="KYF78123.1"/>
    <property type="molecule type" value="Genomic_DNA"/>
</dbReference>
<proteinExistence type="predicted"/>
<comment type="caution">
    <text evidence="1">The sequence shown here is derived from an EMBL/GenBank/DDBJ whole genome shotgun (WGS) entry which is preliminary data.</text>
</comment>
<protein>
    <submittedName>
        <fullName evidence="1">Uncharacterized protein</fullName>
    </submittedName>
</protein>
<gene>
    <name evidence="1" type="ORF">BE17_23430</name>
</gene>
<accession>A0A150RDC1</accession>
<sequence length="63" mass="6935">MLSHHEVGRWTGDLRETGWGAAKSIEQGCPSLTDAHLDRSRRHGSAREHMIAQFLRAAHGGST</sequence>
<evidence type="ECO:0000313" key="2">
    <source>
        <dbReference type="Proteomes" id="UP000075635"/>
    </source>
</evidence>
<evidence type="ECO:0000313" key="1">
    <source>
        <dbReference type="EMBL" id="KYF78123.1"/>
    </source>
</evidence>
<name>A0A150RDC1_SORCE</name>
<dbReference type="Proteomes" id="UP000075635">
    <property type="component" value="Unassembled WGS sequence"/>
</dbReference>
<dbReference type="AlphaFoldDB" id="A0A150RDC1"/>